<accession>A0AAV9ENT1</accession>
<dbReference type="Gene3D" id="3.30.710.10">
    <property type="entry name" value="Potassium Channel Kv1.1, Chain A"/>
    <property type="match status" value="1"/>
</dbReference>
<comment type="caution">
    <text evidence="3">The sequence shown here is derived from an EMBL/GenBank/DDBJ whole genome shotgun (WGS) entry which is preliminary data.</text>
</comment>
<dbReference type="InterPro" id="IPR000210">
    <property type="entry name" value="BTB/POZ_dom"/>
</dbReference>
<evidence type="ECO:0000256" key="1">
    <source>
        <dbReference type="ARBA" id="ARBA00004906"/>
    </source>
</evidence>
<dbReference type="Pfam" id="PF00651">
    <property type="entry name" value="BTB"/>
    <property type="match status" value="1"/>
</dbReference>
<dbReference type="Proteomes" id="UP001180020">
    <property type="component" value="Unassembled WGS sequence"/>
</dbReference>
<reference evidence="3" key="2">
    <citation type="submission" date="2023-06" db="EMBL/GenBank/DDBJ databases">
        <authorList>
            <person name="Ma L."/>
            <person name="Liu K.-W."/>
            <person name="Li Z."/>
            <person name="Hsiao Y.-Y."/>
            <person name="Qi Y."/>
            <person name="Fu T."/>
            <person name="Tang G."/>
            <person name="Zhang D."/>
            <person name="Sun W.-H."/>
            <person name="Liu D.-K."/>
            <person name="Li Y."/>
            <person name="Chen G.-Z."/>
            <person name="Liu X.-D."/>
            <person name="Liao X.-Y."/>
            <person name="Jiang Y.-T."/>
            <person name="Yu X."/>
            <person name="Hao Y."/>
            <person name="Huang J."/>
            <person name="Zhao X.-W."/>
            <person name="Ke S."/>
            <person name="Chen Y.-Y."/>
            <person name="Wu W.-L."/>
            <person name="Hsu J.-L."/>
            <person name="Lin Y.-F."/>
            <person name="Huang M.-D."/>
            <person name="Li C.-Y."/>
            <person name="Huang L."/>
            <person name="Wang Z.-W."/>
            <person name="Zhao X."/>
            <person name="Zhong W.-Y."/>
            <person name="Peng D.-H."/>
            <person name="Ahmad S."/>
            <person name="Lan S."/>
            <person name="Zhang J.-S."/>
            <person name="Tsai W.-C."/>
            <person name="Van De Peer Y."/>
            <person name="Liu Z.-J."/>
        </authorList>
    </citation>
    <scope>NUCLEOTIDE SEQUENCE</scope>
    <source>
        <strain evidence="3">CP</strain>
        <tissue evidence="3">Leaves</tissue>
    </source>
</reference>
<dbReference type="InterPro" id="IPR011333">
    <property type="entry name" value="SKP1/BTB/POZ_sf"/>
</dbReference>
<evidence type="ECO:0000313" key="3">
    <source>
        <dbReference type="EMBL" id="KAK1315328.1"/>
    </source>
</evidence>
<protein>
    <submittedName>
        <fullName evidence="3">ETO1-like protein 1</fullName>
    </submittedName>
</protein>
<gene>
    <name evidence="3" type="primary">EOL1</name>
    <name evidence="3" type="ORF">QJS10_CPA06g01622</name>
</gene>
<dbReference type="SUPFAM" id="SSF54695">
    <property type="entry name" value="POZ domain"/>
    <property type="match status" value="1"/>
</dbReference>
<evidence type="ECO:0000313" key="4">
    <source>
        <dbReference type="Proteomes" id="UP001180020"/>
    </source>
</evidence>
<sequence length="143" mass="16055">MAALSSPFNAMLNGCFSESLLQDIDLLENDISPLGMKTIAQFSQTGSLNDTLSPEALLEILVFANRFFCERLKDACDRKLSSFISSRQDAIDFMECALEENSHVLAASCLQRLAFHQLIRLIRNCVMGLIHQQHNYLNNIADE</sequence>
<comment type="pathway">
    <text evidence="1">Protein modification; protein ubiquitination.</text>
</comment>
<name>A0AAV9ENT1_ACOCL</name>
<dbReference type="PANTHER" id="PTHR44203:SF2">
    <property type="entry name" value="ETO1-LIKE PROTEIN 1"/>
    <property type="match status" value="1"/>
</dbReference>
<dbReference type="PANTHER" id="PTHR44203">
    <property type="entry name" value="ETO1-RELATED"/>
    <property type="match status" value="1"/>
</dbReference>
<organism evidence="3 4">
    <name type="scientific">Acorus calamus</name>
    <name type="common">Sweet flag</name>
    <dbReference type="NCBI Taxonomy" id="4465"/>
    <lineage>
        <taxon>Eukaryota</taxon>
        <taxon>Viridiplantae</taxon>
        <taxon>Streptophyta</taxon>
        <taxon>Embryophyta</taxon>
        <taxon>Tracheophyta</taxon>
        <taxon>Spermatophyta</taxon>
        <taxon>Magnoliopsida</taxon>
        <taxon>Liliopsida</taxon>
        <taxon>Acoraceae</taxon>
        <taxon>Acorus</taxon>
    </lineage>
</organism>
<proteinExistence type="predicted"/>
<keyword evidence="4" id="KW-1185">Reference proteome</keyword>
<reference evidence="3" key="1">
    <citation type="journal article" date="2023" name="Nat. Commun.">
        <title>Diploid and tetraploid genomes of Acorus and the evolution of monocots.</title>
        <authorList>
            <person name="Ma L."/>
            <person name="Liu K.W."/>
            <person name="Li Z."/>
            <person name="Hsiao Y.Y."/>
            <person name="Qi Y."/>
            <person name="Fu T."/>
            <person name="Tang G.D."/>
            <person name="Zhang D."/>
            <person name="Sun W.H."/>
            <person name="Liu D.K."/>
            <person name="Li Y."/>
            <person name="Chen G.Z."/>
            <person name="Liu X.D."/>
            <person name="Liao X.Y."/>
            <person name="Jiang Y.T."/>
            <person name="Yu X."/>
            <person name="Hao Y."/>
            <person name="Huang J."/>
            <person name="Zhao X.W."/>
            <person name="Ke S."/>
            <person name="Chen Y.Y."/>
            <person name="Wu W.L."/>
            <person name="Hsu J.L."/>
            <person name="Lin Y.F."/>
            <person name="Huang M.D."/>
            <person name="Li C.Y."/>
            <person name="Huang L."/>
            <person name="Wang Z.W."/>
            <person name="Zhao X."/>
            <person name="Zhong W.Y."/>
            <person name="Peng D.H."/>
            <person name="Ahmad S."/>
            <person name="Lan S."/>
            <person name="Zhang J.S."/>
            <person name="Tsai W.C."/>
            <person name="Van de Peer Y."/>
            <person name="Liu Z.J."/>
        </authorList>
    </citation>
    <scope>NUCLEOTIDE SEQUENCE</scope>
    <source>
        <strain evidence="3">CP</strain>
    </source>
</reference>
<evidence type="ECO:0000259" key="2">
    <source>
        <dbReference type="Pfam" id="PF00651"/>
    </source>
</evidence>
<dbReference type="AlphaFoldDB" id="A0AAV9ENT1"/>
<dbReference type="EMBL" id="JAUJYO010000006">
    <property type="protein sequence ID" value="KAK1315328.1"/>
    <property type="molecule type" value="Genomic_DNA"/>
</dbReference>
<feature type="domain" description="BTB" evidence="2">
    <location>
        <begin position="1"/>
        <end position="81"/>
    </location>
</feature>
<dbReference type="GO" id="GO:0010105">
    <property type="term" value="P:negative regulation of ethylene-activated signaling pathway"/>
    <property type="evidence" value="ECO:0007669"/>
    <property type="project" value="InterPro"/>
</dbReference>
<dbReference type="InterPro" id="IPR044631">
    <property type="entry name" value="ETO1-like"/>
</dbReference>